<name>A0A1J5QSN6_9ZZZZ</name>
<comment type="caution">
    <text evidence="1">The sequence shown here is derived from an EMBL/GenBank/DDBJ whole genome shotgun (WGS) entry which is preliminary data.</text>
</comment>
<dbReference type="PANTHER" id="PTHR43976:SF9">
    <property type="entry name" value="OXIDOREDUCTASE"/>
    <property type="match status" value="1"/>
</dbReference>
<dbReference type="Gene3D" id="3.40.50.720">
    <property type="entry name" value="NAD(P)-binding Rossmann-like Domain"/>
    <property type="match status" value="1"/>
</dbReference>
<proteinExistence type="predicted"/>
<protein>
    <submittedName>
        <fullName evidence="1">Short chain dehydrogenase</fullName>
    </submittedName>
</protein>
<dbReference type="InterPro" id="IPR036291">
    <property type="entry name" value="NAD(P)-bd_dom_sf"/>
</dbReference>
<dbReference type="SUPFAM" id="SSF51735">
    <property type="entry name" value="NAD(P)-binding Rossmann-fold domains"/>
    <property type="match status" value="1"/>
</dbReference>
<evidence type="ECO:0000313" key="1">
    <source>
        <dbReference type="EMBL" id="OIQ82887.1"/>
    </source>
</evidence>
<gene>
    <name evidence="1" type="ORF">GALL_353090</name>
</gene>
<dbReference type="InterPro" id="IPR051911">
    <property type="entry name" value="SDR_oxidoreductase"/>
</dbReference>
<dbReference type="InterPro" id="IPR002347">
    <property type="entry name" value="SDR_fam"/>
</dbReference>
<reference evidence="1" key="1">
    <citation type="submission" date="2016-10" db="EMBL/GenBank/DDBJ databases">
        <title>Sequence of Gallionella enrichment culture.</title>
        <authorList>
            <person name="Poehlein A."/>
            <person name="Muehling M."/>
            <person name="Daniel R."/>
        </authorList>
    </citation>
    <scope>NUCLEOTIDE SEQUENCE</scope>
</reference>
<dbReference type="PANTHER" id="PTHR43976">
    <property type="entry name" value="SHORT CHAIN DEHYDROGENASE"/>
    <property type="match status" value="1"/>
</dbReference>
<dbReference type="AlphaFoldDB" id="A0A1J5QSN6"/>
<dbReference type="Pfam" id="PF00106">
    <property type="entry name" value="adh_short"/>
    <property type="match status" value="1"/>
</dbReference>
<organism evidence="1">
    <name type="scientific">mine drainage metagenome</name>
    <dbReference type="NCBI Taxonomy" id="410659"/>
    <lineage>
        <taxon>unclassified sequences</taxon>
        <taxon>metagenomes</taxon>
        <taxon>ecological metagenomes</taxon>
    </lineage>
</organism>
<sequence length="171" mass="18120">MHVRSERSVDAAVTQIETDHGRIDVLLHDVGHVVVGPAEAFTPEQLAELYGVNVRSTQRVNRAALPGMRHRGEGPVVWASSSSVKGRVPVPSRRDAVRRGRQAGWVSLVSAASNRRSVCVAVTSDTALVIRITAVRDAARIRRCGGGGASSAWARAATFPSAPPSAPTTAR</sequence>
<dbReference type="EMBL" id="MLJW01000756">
    <property type="protein sequence ID" value="OIQ82887.1"/>
    <property type="molecule type" value="Genomic_DNA"/>
</dbReference>
<accession>A0A1J5QSN6</accession>